<keyword evidence="23" id="KW-1185">Reference proteome</keyword>
<keyword evidence="8" id="KW-0963">Cytoplasm</keyword>
<evidence type="ECO:0000256" key="6">
    <source>
        <dbReference type="ARBA" id="ARBA00012778"/>
    </source>
</evidence>
<feature type="region of interest" description="Disordered" evidence="17">
    <location>
        <begin position="1"/>
        <end position="48"/>
    </location>
</feature>
<evidence type="ECO:0000259" key="19">
    <source>
        <dbReference type="Pfam" id="PF14699"/>
    </source>
</evidence>
<evidence type="ECO:0000256" key="2">
    <source>
        <dbReference type="ARBA" id="ARBA00000927"/>
    </source>
</evidence>
<evidence type="ECO:0000313" key="23">
    <source>
        <dbReference type="Proteomes" id="UP000801492"/>
    </source>
</evidence>
<dbReference type="PANTHER" id="PTHR10569">
    <property type="entry name" value="GLYCOGEN DEBRANCHING ENZYME"/>
    <property type="match status" value="1"/>
</dbReference>
<evidence type="ECO:0000256" key="15">
    <source>
        <dbReference type="ARBA" id="ARBA00025780"/>
    </source>
</evidence>
<comment type="similarity">
    <text evidence="15">Belongs to the glycogen debranching enzyme family.</text>
</comment>
<dbReference type="InterPro" id="IPR008928">
    <property type="entry name" value="6-hairpin_glycosidase_sf"/>
</dbReference>
<feature type="domain" description="Glycogen debranching enzyme glucanotransferase" evidence="20">
    <location>
        <begin position="366"/>
        <end position="799"/>
    </location>
</feature>
<keyword evidence="14" id="KW-0326">Glycosidase</keyword>
<dbReference type="InterPro" id="IPR032792">
    <property type="entry name" value="AGL_glucanoTrfase"/>
</dbReference>
<evidence type="ECO:0000256" key="14">
    <source>
        <dbReference type="ARBA" id="ARBA00023295"/>
    </source>
</evidence>
<dbReference type="EMBL" id="VTPC01000605">
    <property type="protein sequence ID" value="KAF2905094.1"/>
    <property type="molecule type" value="Genomic_DNA"/>
</dbReference>
<dbReference type="EC" id="2.4.1.25" evidence="5"/>
<evidence type="ECO:0000259" key="20">
    <source>
        <dbReference type="Pfam" id="PF14701"/>
    </source>
</evidence>
<gene>
    <name evidence="22" type="ORF">ILUMI_01078</name>
</gene>
<evidence type="ECO:0000256" key="1">
    <source>
        <dbReference type="ARBA" id="ARBA00000439"/>
    </source>
</evidence>
<dbReference type="GO" id="GO:0004134">
    <property type="term" value="F:4-alpha-glucanotransferase activity"/>
    <property type="evidence" value="ECO:0007669"/>
    <property type="project" value="UniProtKB-EC"/>
</dbReference>
<comment type="function">
    <text evidence="3">Multifunctional enzyme acting as 1,4-alpha-D-glucan:1,4-alpha-D-glucan 4-alpha-D-glycosyltransferase and amylo-1,6-glucosidase in glycogen degradation.</text>
</comment>
<feature type="compositionally biased region" description="Basic and acidic residues" evidence="17">
    <location>
        <begin position="35"/>
        <end position="46"/>
    </location>
</feature>
<dbReference type="FunFam" id="1.50.10.10:FF:000039">
    <property type="entry name" value="Glycogen debranching enzyme Gdb1, putative"/>
    <property type="match status" value="1"/>
</dbReference>
<dbReference type="GO" id="GO:0005978">
    <property type="term" value="P:glycogen biosynthetic process"/>
    <property type="evidence" value="ECO:0007669"/>
    <property type="project" value="UniProtKB-KW"/>
</dbReference>
<proteinExistence type="inferred from homology"/>
<dbReference type="InterPro" id="IPR010401">
    <property type="entry name" value="AGL/Gdb1"/>
</dbReference>
<dbReference type="FunFam" id="3.20.20.80:FF:000206">
    <property type="entry name" value="Amylo-alpha-1, 6-glucosidase, 4-alpha-glucanotransferase b"/>
    <property type="match status" value="1"/>
</dbReference>
<sequence length="1790" mass="203526">MGSNTSKKVDENKPTNSLKSDQNTDSEPSNSETNISKEEDSDELIKLESPTAKYQAVSVQETRRRSLDFDLLVDKLEKIQEITDVNDDWVLLTPVKDNVEEKYIIDLEKEGVIKELQNLQADEVEDSEVQEQTKTQKEFHFEYQQTEIILPIHKEKLPNKDVSKKLCLDNLQKSSIIEHYNTKKTYITSSETQESHKITSKKIEVNIKTSSIFSEEEEINSKVNTQKEVESAQTSTMKIISQVRVLTLNDNEHQDSTLYRIEKNWTLQFRLGPSLLGRKVSLYCNYPETKDGKILEFNRNRYFLLPWIQDEGCQHSDDTALYTQITVKIAGSFHYYFIYENATESGPHGSGFFLVDPILKYGNNEELPLNCIQCQTVLAKCLGPFSTWESKLRVAKESGYNVIHFTPIQELGKSNSAYSLSGQLKLNPIFNDNNTKITFNDVEKLTSKMRNEWKVLSICDIVLNHTANETDWLQEHPESTYNCLNCPYMRPAYLLDGALNRFSIDVKKGNYETFGIPSVVSTEDHLNAIRHSLHTKVLPEINIPEMYICDVNKLASEFLEGARKMPPNSENKDITQSLKLIQDPFYRRLATTVDMELALKLYNVYRSDTFDEESRLKRCGEEFRNTLDQLNKKAVDLINVHLNAAVENTIAGIRYFRVQHDGPKIKDISEKNPLSFRYFTDYGKPKSVKEYEEIMYGPNSKYLMAHNGWVMNADPMRNFAESDSNVYIRRELIAWGDSVKLRFGDKPEDCPFLWSHMKAYVEQTAKIFDGVRLDNCHSTPIPVAEYLLDCARRVRPDLYVVAELFTNSDHTDNIFVNRLGISSLIREAMSAWDSHEEGRLVYRYGGDPVGAFFQPHFRPLVPSIAHALFLDLTHDNPSPVEKRSVFDLLPSAALVNMACCASGSNRGYDELVNHHIHVVDETRQYTEWIDDESLALKNSRYVCNKSGIIAAKRAINDLHFKLGVDGFNQVYVDQMDPDIVAITRHRPDTHQSVILVAFTAFGHPYLDAAKHQRVIKPLRVEGVLDEIILEATLSHCSSINGDGSKYSHPQNFVKDGKYINGLNEYQVDIKQHIQLADSGIFEMADSGNPNVTQLNFKNFKPGSVVAIKVSLPKNVQQSIHKLRDLMLSFSRKESSNLKTVTEKLNLADLNRALYRCDQEERDEGKGFGTYHIPNFGSLVYCGLQGFMSLLSTIRPSNDLGHPMCGNLRDGNWMIDYIHQRLKLDDGTKELGQWIENNTLALKDIPRYLIPSYFDIIITGIYILLLEQSYDLMSDFVKHGSTFVKGLSLGTLQFAAVIKSAELPTLSPGLAPPKPPTRQDDQGKLVQACVTLSAGLPHFSTGYMRNWGRDTFIALRGLFILTGRYDDARYHILGYAACLRHGLIPNLLDGGRNSRFNCRDAVWWWLHCIKSYVEEAPNGINILSDKVSRIFPTDDSPVIEPGIEDQALYEVMQEALKVHFQGLVFRERNAGRKIDAHMSDKGFNNQIGVHPDTGFVFGGNDANCGTWMDKMGSSDKAGNRGKPATPRDGSAIELIGLSKAVVTWLHELYQQKKYPYCGVERTSKSGTTIKWSFKQWADKIQSSFEQFFWINVTATEGEIRSDLINKRGIYKDSHGATQAWADFQLRCNFPIAMVVAPEMFNPKHAWIALQNAEKYLLGPLGMKTLDPEDWAYCGDYNNSDDSNNSKTAHGFNYHQGPEWVWPVGYYLRAKLYFAAKNNELAKTVANTKVVLSKHFTELQTSAWRGLPELTNSNGSYCNDSSRTQAWSMACILEVLQDLQKIESKQPPTLTN</sequence>
<evidence type="ECO:0000256" key="12">
    <source>
        <dbReference type="ARBA" id="ARBA00023056"/>
    </source>
</evidence>
<evidence type="ECO:0000259" key="21">
    <source>
        <dbReference type="Pfam" id="PF14702"/>
    </source>
</evidence>
<dbReference type="OrthoDB" id="10248904at2759"/>
<dbReference type="Pfam" id="PF06202">
    <property type="entry name" value="GDE_C"/>
    <property type="match status" value="1"/>
</dbReference>
<keyword evidence="12" id="KW-0320">Glycogen biosynthesis</keyword>
<dbReference type="FunFam" id="3.20.20.80:FF:000070">
    <property type="entry name" value="GDB1p Glycogen debranching enzyme"/>
    <property type="match status" value="1"/>
</dbReference>
<dbReference type="SUPFAM" id="SSF51445">
    <property type="entry name" value="(Trans)glycosidases"/>
    <property type="match status" value="1"/>
</dbReference>
<evidence type="ECO:0000259" key="18">
    <source>
        <dbReference type="Pfam" id="PF06202"/>
    </source>
</evidence>
<evidence type="ECO:0000256" key="3">
    <source>
        <dbReference type="ARBA" id="ARBA00003530"/>
    </source>
</evidence>
<feature type="domain" description="Glycogen debranching enzyme central" evidence="21">
    <location>
        <begin position="947"/>
        <end position="1221"/>
    </location>
</feature>
<evidence type="ECO:0000256" key="8">
    <source>
        <dbReference type="ARBA" id="ARBA00022490"/>
    </source>
</evidence>
<keyword evidence="9" id="KW-0328">Glycosyltransferase</keyword>
<evidence type="ECO:0000256" key="16">
    <source>
        <dbReference type="ARBA" id="ARBA00031477"/>
    </source>
</evidence>
<comment type="catalytic activity">
    <reaction evidence="1">
        <text>Transfers a segment of a (1-&gt;4)-alpha-D-glucan to a new position in an acceptor, which may be glucose or a (1-&gt;4)-alpha-D-glucan.</text>
        <dbReference type="EC" id="2.4.1.25"/>
    </reaction>
</comment>
<evidence type="ECO:0000256" key="9">
    <source>
        <dbReference type="ARBA" id="ARBA00022676"/>
    </source>
</evidence>
<evidence type="ECO:0000256" key="11">
    <source>
        <dbReference type="ARBA" id="ARBA00022801"/>
    </source>
</evidence>
<evidence type="ECO:0000256" key="17">
    <source>
        <dbReference type="SAM" id="MobiDB-lite"/>
    </source>
</evidence>
<protein>
    <recommendedName>
        <fullName evidence="7">Glycogen debranching enzyme</fullName>
        <ecNumber evidence="5">2.4.1.25</ecNumber>
        <ecNumber evidence="6">3.2.1.33</ecNumber>
    </recommendedName>
    <alternativeName>
        <fullName evidence="16">Glycogen debrancher</fullName>
    </alternativeName>
</protein>
<dbReference type="InterPro" id="IPR029436">
    <property type="entry name" value="AGL_euk_N"/>
</dbReference>
<organism evidence="22 23">
    <name type="scientific">Ignelater luminosus</name>
    <name type="common">Cucubano</name>
    <name type="synonym">Pyrophorus luminosus</name>
    <dbReference type="NCBI Taxonomy" id="2038154"/>
    <lineage>
        <taxon>Eukaryota</taxon>
        <taxon>Metazoa</taxon>
        <taxon>Ecdysozoa</taxon>
        <taxon>Arthropoda</taxon>
        <taxon>Hexapoda</taxon>
        <taxon>Insecta</taxon>
        <taxon>Pterygota</taxon>
        <taxon>Neoptera</taxon>
        <taxon>Endopterygota</taxon>
        <taxon>Coleoptera</taxon>
        <taxon>Polyphaga</taxon>
        <taxon>Elateriformia</taxon>
        <taxon>Elateroidea</taxon>
        <taxon>Elateridae</taxon>
        <taxon>Agrypninae</taxon>
        <taxon>Pyrophorini</taxon>
        <taxon>Ignelater</taxon>
    </lineage>
</organism>
<evidence type="ECO:0000313" key="22">
    <source>
        <dbReference type="EMBL" id="KAF2905094.1"/>
    </source>
</evidence>
<keyword evidence="13" id="KW-0511">Multifunctional enzyme</keyword>
<feature type="domain" description="Eukaryotic glycogen debranching enzyme N-terminal" evidence="19">
    <location>
        <begin position="267"/>
        <end position="361"/>
    </location>
</feature>
<dbReference type="CDD" id="cd11327">
    <property type="entry name" value="AmyAc_Glg_debranch_2"/>
    <property type="match status" value="1"/>
</dbReference>
<dbReference type="GO" id="GO:0004135">
    <property type="term" value="F:amylo-alpha-1,6-glucosidase activity"/>
    <property type="evidence" value="ECO:0007669"/>
    <property type="project" value="UniProtKB-EC"/>
</dbReference>
<name>A0A8K0DFZ9_IGNLU</name>
<dbReference type="InterPro" id="IPR006421">
    <property type="entry name" value="Glycogen_debranch_met"/>
</dbReference>
<comment type="subcellular location">
    <subcellularLocation>
        <location evidence="4">Cytoplasm</location>
    </subcellularLocation>
</comment>
<dbReference type="Pfam" id="PF14701">
    <property type="entry name" value="hDGE_amylase"/>
    <property type="match status" value="1"/>
</dbReference>
<evidence type="ECO:0000256" key="13">
    <source>
        <dbReference type="ARBA" id="ARBA00023268"/>
    </source>
</evidence>
<dbReference type="GO" id="GO:0005737">
    <property type="term" value="C:cytoplasm"/>
    <property type="evidence" value="ECO:0007669"/>
    <property type="project" value="UniProtKB-SubCell"/>
</dbReference>
<feature type="compositionally biased region" description="Polar residues" evidence="17">
    <location>
        <begin position="14"/>
        <end position="34"/>
    </location>
</feature>
<dbReference type="InterPro" id="IPR032790">
    <property type="entry name" value="GDE_C"/>
</dbReference>
<dbReference type="InterPro" id="IPR017853">
    <property type="entry name" value="GH"/>
</dbReference>
<dbReference type="Pfam" id="PF14699">
    <property type="entry name" value="hGDE_N"/>
    <property type="match status" value="1"/>
</dbReference>
<evidence type="ECO:0000256" key="7">
    <source>
        <dbReference type="ARBA" id="ARBA00020723"/>
    </source>
</evidence>
<comment type="caution">
    <text evidence="22">The sequence shown here is derived from an EMBL/GenBank/DDBJ whole genome shotgun (WGS) entry which is preliminary data.</text>
</comment>
<dbReference type="Pfam" id="PF14702">
    <property type="entry name" value="hGDE_central"/>
    <property type="match status" value="1"/>
</dbReference>
<evidence type="ECO:0000256" key="10">
    <source>
        <dbReference type="ARBA" id="ARBA00022679"/>
    </source>
</evidence>
<evidence type="ECO:0000256" key="4">
    <source>
        <dbReference type="ARBA" id="ARBA00004496"/>
    </source>
</evidence>
<dbReference type="SUPFAM" id="SSF48208">
    <property type="entry name" value="Six-hairpin glycosidases"/>
    <property type="match status" value="1"/>
</dbReference>
<reference evidence="22" key="1">
    <citation type="submission" date="2019-08" db="EMBL/GenBank/DDBJ databases">
        <title>The genome of the North American firefly Photinus pyralis.</title>
        <authorList>
            <consortium name="Photinus pyralis genome working group"/>
            <person name="Fallon T.R."/>
            <person name="Sander Lower S.E."/>
            <person name="Weng J.-K."/>
        </authorList>
    </citation>
    <scope>NUCLEOTIDE SEQUENCE</scope>
    <source>
        <strain evidence="22">TRF0915ILg1</strain>
        <tissue evidence="22">Whole body</tissue>
    </source>
</reference>
<evidence type="ECO:0000256" key="5">
    <source>
        <dbReference type="ARBA" id="ARBA00012560"/>
    </source>
</evidence>
<dbReference type="PANTHER" id="PTHR10569:SF2">
    <property type="entry name" value="GLYCOGEN DEBRANCHING ENZYME"/>
    <property type="match status" value="1"/>
</dbReference>
<comment type="catalytic activity">
    <reaction evidence="2">
        <text>Hydrolysis of (1-&gt;6)-alpha-D-glucosidic branch linkages in glycogen phosphorylase limit dextrin.</text>
        <dbReference type="EC" id="3.2.1.33"/>
    </reaction>
</comment>
<dbReference type="Proteomes" id="UP000801492">
    <property type="component" value="Unassembled WGS sequence"/>
</dbReference>
<dbReference type="InterPro" id="IPR032788">
    <property type="entry name" value="AGL_central"/>
</dbReference>
<keyword evidence="11" id="KW-0378">Hydrolase</keyword>
<keyword evidence="10" id="KW-0808">Transferase</keyword>
<feature type="domain" description="Glycogen debranching enzyme C-terminal" evidence="18">
    <location>
        <begin position="1325"/>
        <end position="1772"/>
    </location>
</feature>
<dbReference type="EC" id="3.2.1.33" evidence="6"/>
<dbReference type="NCBIfam" id="TIGR01531">
    <property type="entry name" value="glyc_debranch"/>
    <property type="match status" value="1"/>
</dbReference>
<dbReference type="Gene3D" id="3.20.20.80">
    <property type="entry name" value="Glycosidases"/>
    <property type="match status" value="2"/>
</dbReference>
<dbReference type="GO" id="GO:0005980">
    <property type="term" value="P:glycogen catabolic process"/>
    <property type="evidence" value="ECO:0007669"/>
    <property type="project" value="InterPro"/>
</dbReference>
<accession>A0A8K0DFZ9</accession>